<keyword evidence="4" id="KW-1185">Reference proteome</keyword>
<evidence type="ECO:0000256" key="2">
    <source>
        <dbReference type="SAM" id="SignalP"/>
    </source>
</evidence>
<organism evidence="3 4">
    <name type="scientific">Pontibacter ummariensis</name>
    <dbReference type="NCBI Taxonomy" id="1610492"/>
    <lineage>
        <taxon>Bacteria</taxon>
        <taxon>Pseudomonadati</taxon>
        <taxon>Bacteroidota</taxon>
        <taxon>Cytophagia</taxon>
        <taxon>Cytophagales</taxon>
        <taxon>Hymenobacteraceae</taxon>
        <taxon>Pontibacter</taxon>
    </lineage>
</organism>
<evidence type="ECO:0000256" key="1">
    <source>
        <dbReference type="SAM" id="MobiDB-lite"/>
    </source>
</evidence>
<evidence type="ECO:0000313" key="3">
    <source>
        <dbReference type="EMBL" id="SNS21430.1"/>
    </source>
</evidence>
<dbReference type="Proteomes" id="UP000198432">
    <property type="component" value="Unassembled WGS sequence"/>
</dbReference>
<feature type="compositionally biased region" description="Low complexity" evidence="1">
    <location>
        <begin position="35"/>
        <end position="46"/>
    </location>
</feature>
<evidence type="ECO:0000313" key="4">
    <source>
        <dbReference type="Proteomes" id="UP000198432"/>
    </source>
</evidence>
<gene>
    <name evidence="3" type="ORF">SAMN06296052_103148</name>
</gene>
<reference evidence="4" key="1">
    <citation type="submission" date="2017-06" db="EMBL/GenBank/DDBJ databases">
        <authorList>
            <person name="Varghese N."/>
            <person name="Submissions S."/>
        </authorList>
    </citation>
    <scope>NUCLEOTIDE SEQUENCE [LARGE SCALE GENOMIC DNA]</scope>
    <source>
        <strain evidence="4">NKM1</strain>
    </source>
</reference>
<feature type="chain" id="PRO_5012353622" evidence="2">
    <location>
        <begin position="31"/>
        <end position="127"/>
    </location>
</feature>
<proteinExistence type="predicted"/>
<dbReference type="AlphaFoldDB" id="A0A239CMS5"/>
<accession>A0A239CMS5</accession>
<protein>
    <submittedName>
        <fullName evidence="3">Uncharacterized protein</fullName>
    </submittedName>
</protein>
<feature type="signal peptide" evidence="2">
    <location>
        <begin position="1"/>
        <end position="30"/>
    </location>
</feature>
<name>A0A239CMS5_9BACT</name>
<dbReference type="EMBL" id="FZOQ01000003">
    <property type="protein sequence ID" value="SNS21430.1"/>
    <property type="molecule type" value="Genomic_DNA"/>
</dbReference>
<feature type="region of interest" description="Disordered" evidence="1">
    <location>
        <begin position="35"/>
        <end position="75"/>
    </location>
</feature>
<keyword evidence="2" id="KW-0732">Signal</keyword>
<sequence length="127" mass="13351">MENLWRRIQEYMPIVALVLLSILIMPAALANGNNNGNSATVSASATPQVSPLATEDTKASKATPATKVAPKPKEKSVLDAEVLESPMEYFKKAFSSDEEGGADTAPNSGAAMMTVKALVAMLLSTII</sequence>